<dbReference type="EMBL" id="JPKZ01001642">
    <property type="protein sequence ID" value="KHN80915.1"/>
    <property type="molecule type" value="Genomic_DNA"/>
</dbReference>
<evidence type="ECO:0000313" key="2">
    <source>
        <dbReference type="Proteomes" id="UP000031036"/>
    </source>
</evidence>
<dbReference type="AlphaFoldDB" id="A0A0B2VIN3"/>
<comment type="caution">
    <text evidence="1">The sequence shown here is derived from an EMBL/GenBank/DDBJ whole genome shotgun (WGS) entry which is preliminary data.</text>
</comment>
<proteinExistence type="predicted"/>
<name>A0A0B2VIN3_TOXCA</name>
<keyword evidence="2" id="KW-1185">Reference proteome</keyword>
<reference evidence="1 2" key="1">
    <citation type="submission" date="2014-11" db="EMBL/GenBank/DDBJ databases">
        <title>Genetic blueprint of the zoonotic pathogen Toxocara canis.</title>
        <authorList>
            <person name="Zhu X.-Q."/>
            <person name="Korhonen P.K."/>
            <person name="Cai H."/>
            <person name="Young N.D."/>
            <person name="Nejsum P."/>
            <person name="von Samson-Himmelstjerna G."/>
            <person name="Boag P.R."/>
            <person name="Tan P."/>
            <person name="Li Q."/>
            <person name="Min J."/>
            <person name="Yang Y."/>
            <person name="Wang X."/>
            <person name="Fang X."/>
            <person name="Hall R.S."/>
            <person name="Hofmann A."/>
            <person name="Sternberg P.W."/>
            <person name="Jex A.R."/>
            <person name="Gasser R.B."/>
        </authorList>
    </citation>
    <scope>NUCLEOTIDE SEQUENCE [LARGE SCALE GENOMIC DNA]</scope>
    <source>
        <strain evidence="1">PN_DK_2014</strain>
    </source>
</reference>
<accession>A0A0B2VIN3</accession>
<organism evidence="1 2">
    <name type="scientific">Toxocara canis</name>
    <name type="common">Canine roundworm</name>
    <dbReference type="NCBI Taxonomy" id="6265"/>
    <lineage>
        <taxon>Eukaryota</taxon>
        <taxon>Metazoa</taxon>
        <taxon>Ecdysozoa</taxon>
        <taxon>Nematoda</taxon>
        <taxon>Chromadorea</taxon>
        <taxon>Rhabditida</taxon>
        <taxon>Spirurina</taxon>
        <taxon>Ascaridomorpha</taxon>
        <taxon>Ascaridoidea</taxon>
        <taxon>Toxocaridae</taxon>
        <taxon>Toxocara</taxon>
    </lineage>
</organism>
<dbReference type="Proteomes" id="UP000031036">
    <property type="component" value="Unassembled WGS sequence"/>
</dbReference>
<protein>
    <submittedName>
        <fullName evidence="1">Uncharacterized protein</fullName>
    </submittedName>
</protein>
<evidence type="ECO:0000313" key="1">
    <source>
        <dbReference type="EMBL" id="KHN80915.1"/>
    </source>
</evidence>
<gene>
    <name evidence="1" type="ORF">Tcan_05659</name>
</gene>
<sequence>MMKSSLASPTLPVLKQSPFRYNSTFFADRRDTLFESPLELLQNLAMSQITLAKCCFNASVIAEFNLPKGQTQDIRTDVTIT</sequence>